<proteinExistence type="predicted"/>
<organism evidence="1 2">
    <name type="scientific">Lutimaribacter saemankumensis</name>
    <dbReference type="NCBI Taxonomy" id="490829"/>
    <lineage>
        <taxon>Bacteria</taxon>
        <taxon>Pseudomonadati</taxon>
        <taxon>Pseudomonadota</taxon>
        <taxon>Alphaproteobacteria</taxon>
        <taxon>Rhodobacterales</taxon>
        <taxon>Roseobacteraceae</taxon>
        <taxon>Lutimaribacter</taxon>
    </lineage>
</organism>
<dbReference type="RefSeq" id="WP_090025823.1">
    <property type="nucleotide sequence ID" value="NZ_FNEB01000001.1"/>
</dbReference>
<dbReference type="EMBL" id="FNEB01000001">
    <property type="protein sequence ID" value="SDI00554.1"/>
    <property type="molecule type" value="Genomic_DNA"/>
</dbReference>
<keyword evidence="2" id="KW-1185">Reference proteome</keyword>
<protein>
    <submittedName>
        <fullName evidence="1">Uncharacterized protein</fullName>
    </submittedName>
</protein>
<evidence type="ECO:0000313" key="2">
    <source>
        <dbReference type="Proteomes" id="UP000199340"/>
    </source>
</evidence>
<gene>
    <name evidence="1" type="ORF">SAMN05421850_101321</name>
</gene>
<name>A0A1G8H1Q5_9RHOB</name>
<dbReference type="AlphaFoldDB" id="A0A1G8H1Q5"/>
<evidence type="ECO:0000313" key="1">
    <source>
        <dbReference type="EMBL" id="SDI00554.1"/>
    </source>
</evidence>
<reference evidence="1 2" key="1">
    <citation type="submission" date="2016-10" db="EMBL/GenBank/DDBJ databases">
        <authorList>
            <person name="de Groot N.N."/>
        </authorList>
    </citation>
    <scope>NUCLEOTIDE SEQUENCE [LARGE SCALE GENOMIC DNA]</scope>
    <source>
        <strain evidence="1 2">DSM 28010</strain>
    </source>
</reference>
<dbReference type="STRING" id="490829.SAMN05421850_101321"/>
<dbReference type="OrthoDB" id="7738517at2"/>
<sequence length="218" mass="23332">MTGRSGGLRVLIGAESLLDAEPAFRLIDRLSARDIAELGGLLLQAAELATTPRLARQRVVTPAGVLAPLPPASSASVWLASDANRFRTRLAAVAGARQWRVDVEQRDLDHIADFTRGWDVFILGCRLTHRLPGRVVLVSGEPVPEGETARFAREIARSAGADLTVLSNDDRLPARLTRLPMAAVILDCATAPLPEPSRLRAIVDAARCPVIVMQGPSG</sequence>
<accession>A0A1G8H1Q5</accession>
<dbReference type="Proteomes" id="UP000199340">
    <property type="component" value="Unassembled WGS sequence"/>
</dbReference>